<feature type="transmembrane region" description="Helical" evidence="6">
    <location>
        <begin position="316"/>
        <end position="339"/>
    </location>
</feature>
<proteinExistence type="predicted"/>
<reference evidence="9 10" key="1">
    <citation type="submission" date="2013-04" db="EMBL/GenBank/DDBJ databases">
        <title>The Genome Sequence of Parabacteroides gordonii DSM 23371.</title>
        <authorList>
            <consortium name="The Broad Institute Genomics Platform"/>
            <person name="Earl A."/>
            <person name="Ward D."/>
            <person name="Feldgarden M."/>
            <person name="Gevers D."/>
            <person name="Martens E."/>
            <person name="Sakamoto M."/>
            <person name="Benno Y."/>
            <person name="Suzuki N."/>
            <person name="Matsunaga N."/>
            <person name="Koshihara K."/>
            <person name="Seki M."/>
            <person name="Komiya H."/>
            <person name="Walker B."/>
            <person name="Young S."/>
            <person name="Zeng Q."/>
            <person name="Gargeya S."/>
            <person name="Fitzgerald M."/>
            <person name="Haas B."/>
            <person name="Abouelleil A."/>
            <person name="Allen A.W."/>
            <person name="Alvarado L."/>
            <person name="Arachchi H.M."/>
            <person name="Berlin A.M."/>
            <person name="Chapman S.B."/>
            <person name="Gainer-Dewar J."/>
            <person name="Goldberg J."/>
            <person name="Griggs A."/>
            <person name="Gujja S."/>
            <person name="Hansen M."/>
            <person name="Howarth C."/>
            <person name="Imamovic A."/>
            <person name="Ireland A."/>
            <person name="Larimer J."/>
            <person name="McCowan C."/>
            <person name="Murphy C."/>
            <person name="Pearson M."/>
            <person name="Poon T.W."/>
            <person name="Priest M."/>
            <person name="Roberts A."/>
            <person name="Saif S."/>
            <person name="Shea T."/>
            <person name="Sisk P."/>
            <person name="Sykes S."/>
            <person name="Wortman J."/>
            <person name="Nusbaum C."/>
            <person name="Birren B."/>
        </authorList>
    </citation>
    <scope>NUCLEOTIDE SEQUENCE [LARGE SCALE GENOMIC DNA]</scope>
    <source>
        <strain evidence="9 10">MS-1</strain>
    </source>
</reference>
<feature type="transmembrane region" description="Helical" evidence="6">
    <location>
        <begin position="403"/>
        <end position="428"/>
    </location>
</feature>
<name>A0A0F5JBC1_9BACT</name>
<dbReference type="HOGENOM" id="CLU_008713_1_1_10"/>
<dbReference type="PROSITE" id="PS51257">
    <property type="entry name" value="PROKAR_LIPOPROTEIN"/>
    <property type="match status" value="1"/>
</dbReference>
<sequence length="801" mass="90570">MKILLLAIRSLSRFRLYTAINIIGLAMSLACVMTISRHVYRELTVDHFNKNLDRLCLVTQHFEQETMPRFYYNFNPGTGMGDSRLINNPSVEKVAPFSSFTEDYITVNDVKYNARILVADTAFLQILDYPVISDNKQIPLQDPQSAVITRKFARKLFGTDKDIVGKSIQHSIGKTITITTVIDDPVDKSSIQFDLLVSWQLQEKWGRAFEAIVLLAPGTDIDKLNKEFISNIKEGSKETPNQLLPLGKLYFDKTVNTFDDTFLRGNKSNILVLSGVAFLILLVGIFNFINIYTVLMLKRARELGMKKVFGARALQMLMQLVGENIVMIGCALFIAWILIEISGGAIESTLGISQVNSLTFDFLLSMGILFLLPAITSVYPFIRYNYTPPITSLRSVNHSGNSVVSRSVFIAFQYIITCCLIIVSLFFMKQLHFMLNADLGYKTKDIIKAQFIKHPSNVWSMSDEDRIKYFNNINRLDGEIKQKMDASPLFINWVYGDSPHTIQEGGIRLKTADGEYKEVCSAYMSAQNIQMYGLALKEGRFWNDSIDNTYGYQFIINETAQRLFGITDIETVQLQPDSRLWLTSRENMETNPPYQVIGVVKDFKFTHLSKPTAPLVISNSGSYNSQKLMATIVPGKKQEAITFLKKLHNDTVGGEFEYSFVEDEVGALYKDDKKAAYIYSIFTIIAILISSLGLFSLSLFDVQQRYREIAIRKVNGATTNVVMQMMLRKYFKLLALAFMISIPISLLAIFKYLENFANKAPVSWWIFAAALIVTAGISLATLIWQIHKAAQTNPAEAMNAE</sequence>
<dbReference type="RefSeq" id="WP_028729901.1">
    <property type="nucleotide sequence ID" value="NZ_KE386764.1"/>
</dbReference>
<dbReference type="Proteomes" id="UP000033035">
    <property type="component" value="Unassembled WGS sequence"/>
</dbReference>
<evidence type="ECO:0000313" key="9">
    <source>
        <dbReference type="EMBL" id="KKB55054.1"/>
    </source>
</evidence>
<gene>
    <name evidence="9" type="ORF">HMPREF1536_02507</name>
</gene>
<evidence type="ECO:0000313" key="10">
    <source>
        <dbReference type="Proteomes" id="UP000033035"/>
    </source>
</evidence>
<feature type="transmembrane region" description="Helical" evidence="6">
    <location>
        <begin position="730"/>
        <end position="750"/>
    </location>
</feature>
<feature type="transmembrane region" description="Helical" evidence="6">
    <location>
        <begin position="270"/>
        <end position="295"/>
    </location>
</feature>
<organism evidence="9 10">
    <name type="scientific">Parabacteroides gordonii MS-1 = DSM 23371</name>
    <dbReference type="NCBI Taxonomy" id="1203610"/>
    <lineage>
        <taxon>Bacteria</taxon>
        <taxon>Pseudomonadati</taxon>
        <taxon>Bacteroidota</taxon>
        <taxon>Bacteroidia</taxon>
        <taxon>Bacteroidales</taxon>
        <taxon>Tannerellaceae</taxon>
        <taxon>Parabacteroides</taxon>
    </lineage>
</organism>
<dbReference type="InterPro" id="IPR003838">
    <property type="entry name" value="ABC3_permease_C"/>
</dbReference>
<dbReference type="PATRIC" id="fig|1203610.3.peg.2574"/>
<keyword evidence="4 6" id="KW-1133">Transmembrane helix</keyword>
<feature type="transmembrane region" description="Helical" evidence="6">
    <location>
        <begin position="677"/>
        <end position="700"/>
    </location>
</feature>
<evidence type="ECO:0000256" key="3">
    <source>
        <dbReference type="ARBA" id="ARBA00022692"/>
    </source>
</evidence>
<keyword evidence="10" id="KW-1185">Reference proteome</keyword>
<keyword evidence="3 6" id="KW-0812">Transmembrane</keyword>
<evidence type="ECO:0000256" key="6">
    <source>
        <dbReference type="SAM" id="Phobius"/>
    </source>
</evidence>
<comment type="caution">
    <text evidence="9">The sequence shown here is derived from an EMBL/GenBank/DDBJ whole genome shotgun (WGS) entry which is preliminary data.</text>
</comment>
<dbReference type="EMBL" id="AQHW01000015">
    <property type="protein sequence ID" value="KKB55054.1"/>
    <property type="molecule type" value="Genomic_DNA"/>
</dbReference>
<evidence type="ECO:0000256" key="5">
    <source>
        <dbReference type="ARBA" id="ARBA00023136"/>
    </source>
</evidence>
<dbReference type="InterPro" id="IPR025857">
    <property type="entry name" value="MacB_PCD"/>
</dbReference>
<dbReference type="GO" id="GO:0022857">
    <property type="term" value="F:transmembrane transporter activity"/>
    <property type="evidence" value="ECO:0007669"/>
    <property type="project" value="TreeGrafter"/>
</dbReference>
<feature type="transmembrane region" description="Helical" evidence="6">
    <location>
        <begin position="16"/>
        <end position="35"/>
    </location>
</feature>
<accession>A0A0F5JBC1</accession>
<feature type="domain" description="ABC3 transporter permease C-terminal" evidence="7">
    <location>
        <begin position="276"/>
        <end position="388"/>
    </location>
</feature>
<feature type="domain" description="MacB-like periplasmic core" evidence="8">
    <location>
        <begin position="18"/>
        <end position="227"/>
    </location>
</feature>
<dbReference type="InterPro" id="IPR050250">
    <property type="entry name" value="Macrolide_Exporter_MacB"/>
</dbReference>
<dbReference type="PANTHER" id="PTHR30572:SF18">
    <property type="entry name" value="ABC-TYPE MACROLIDE FAMILY EXPORT SYSTEM PERMEASE COMPONENT 2"/>
    <property type="match status" value="1"/>
</dbReference>
<dbReference type="PANTHER" id="PTHR30572">
    <property type="entry name" value="MEMBRANE COMPONENT OF TRANSPORTER-RELATED"/>
    <property type="match status" value="1"/>
</dbReference>
<dbReference type="GO" id="GO:0005886">
    <property type="term" value="C:plasma membrane"/>
    <property type="evidence" value="ECO:0007669"/>
    <property type="project" value="UniProtKB-SubCell"/>
</dbReference>
<protein>
    <submittedName>
        <fullName evidence="9">Uncharacterized protein</fullName>
    </submittedName>
</protein>
<dbReference type="STRING" id="1203610.HMPREF1536_02507"/>
<dbReference type="Pfam" id="PF02687">
    <property type="entry name" value="FtsX"/>
    <property type="match status" value="2"/>
</dbReference>
<evidence type="ECO:0000256" key="1">
    <source>
        <dbReference type="ARBA" id="ARBA00004651"/>
    </source>
</evidence>
<dbReference type="AlphaFoldDB" id="A0A0F5JBC1"/>
<feature type="transmembrane region" description="Helical" evidence="6">
    <location>
        <begin position="762"/>
        <end position="784"/>
    </location>
</feature>
<evidence type="ECO:0000259" key="8">
    <source>
        <dbReference type="Pfam" id="PF12704"/>
    </source>
</evidence>
<evidence type="ECO:0000256" key="4">
    <source>
        <dbReference type="ARBA" id="ARBA00022989"/>
    </source>
</evidence>
<dbReference type="Pfam" id="PF12704">
    <property type="entry name" value="MacB_PCD"/>
    <property type="match status" value="1"/>
</dbReference>
<feature type="transmembrane region" description="Helical" evidence="6">
    <location>
        <begin position="359"/>
        <end position="382"/>
    </location>
</feature>
<comment type="subcellular location">
    <subcellularLocation>
        <location evidence="1">Cell membrane</location>
        <topology evidence="1">Multi-pass membrane protein</topology>
    </subcellularLocation>
</comment>
<evidence type="ECO:0000259" key="7">
    <source>
        <dbReference type="Pfam" id="PF02687"/>
    </source>
</evidence>
<keyword evidence="5 6" id="KW-0472">Membrane</keyword>
<evidence type="ECO:0000256" key="2">
    <source>
        <dbReference type="ARBA" id="ARBA00022475"/>
    </source>
</evidence>
<keyword evidence="2" id="KW-1003">Cell membrane</keyword>
<feature type="domain" description="ABC3 transporter permease C-terminal" evidence="7">
    <location>
        <begin position="681"/>
        <end position="794"/>
    </location>
</feature>